<feature type="compositionally biased region" description="Basic and acidic residues" evidence="1">
    <location>
        <begin position="49"/>
        <end position="68"/>
    </location>
</feature>
<sequence length="325" mass="35236">MHPFPCSALLACFGDTRETAPFDQPSAADTPSTVFVQPKAKAGRHPSHPRREEGTPEKRRESGTHSERNGSANRNSSNHAAVQPAETPVDLPSSLDGASDCEAVTFQTSIPRPSIIETPAVSVPSVTVEGVVLGESPVFGSKLKLFLDHLQPVVNPGFRSKTGPPTRLEDRGVSCGKNMSVTFGGVVNLTEDVRHAPRNEFKRPPMSKQEDEVKVECMGGLAALIQEVQSKYLTYVFVFGLKEVMVPDTKVPGKKSTQEVAVLARGWHSFVVSRAELSCVWAVTDEDAVTWPMAGKLSADRCNSVFSHSIQAKPGTIQKLRDQHL</sequence>
<comment type="caution">
    <text evidence="2">The sequence shown here is derived from an EMBL/GenBank/DDBJ whole genome shotgun (WGS) entry which is preliminary data.</text>
</comment>
<feature type="region of interest" description="Disordered" evidence="1">
    <location>
        <begin position="19"/>
        <end position="96"/>
    </location>
</feature>
<organism evidence="2 3">
    <name type="scientific">Monodon monoceros</name>
    <name type="common">Narwhal</name>
    <name type="synonym">Ceratodon monodon</name>
    <dbReference type="NCBI Taxonomy" id="40151"/>
    <lineage>
        <taxon>Eukaryota</taxon>
        <taxon>Metazoa</taxon>
        <taxon>Chordata</taxon>
        <taxon>Craniata</taxon>
        <taxon>Vertebrata</taxon>
        <taxon>Euteleostomi</taxon>
        <taxon>Mammalia</taxon>
        <taxon>Eutheria</taxon>
        <taxon>Laurasiatheria</taxon>
        <taxon>Artiodactyla</taxon>
        <taxon>Whippomorpha</taxon>
        <taxon>Cetacea</taxon>
        <taxon>Odontoceti</taxon>
        <taxon>Monodontidae</taxon>
        <taxon>Monodon</taxon>
    </lineage>
</organism>
<name>A0A4U1FIM9_MONMO</name>
<dbReference type="Proteomes" id="UP000308365">
    <property type="component" value="Unassembled WGS sequence"/>
</dbReference>
<evidence type="ECO:0000256" key="1">
    <source>
        <dbReference type="SAM" id="MobiDB-lite"/>
    </source>
</evidence>
<accession>A0A4U1FIM9</accession>
<dbReference type="EMBL" id="RWIC01000107">
    <property type="protein sequence ID" value="TKC49753.1"/>
    <property type="molecule type" value="Genomic_DNA"/>
</dbReference>
<gene>
    <name evidence="2" type="ORF">EI555_012058</name>
</gene>
<protein>
    <submittedName>
        <fullName evidence="2">Uncharacterized protein</fullName>
    </submittedName>
</protein>
<evidence type="ECO:0000313" key="3">
    <source>
        <dbReference type="Proteomes" id="UP000308365"/>
    </source>
</evidence>
<reference evidence="3" key="1">
    <citation type="journal article" date="2019" name="IScience">
        <title>Narwhal Genome Reveals Long-Term Low Genetic Diversity despite Current Large Abundance Size.</title>
        <authorList>
            <person name="Westbury M.V."/>
            <person name="Petersen B."/>
            <person name="Garde E."/>
            <person name="Heide-Jorgensen M.P."/>
            <person name="Lorenzen E.D."/>
        </authorList>
    </citation>
    <scope>NUCLEOTIDE SEQUENCE [LARGE SCALE GENOMIC DNA]</scope>
</reference>
<dbReference type="AlphaFoldDB" id="A0A4U1FIM9"/>
<proteinExistence type="predicted"/>
<feature type="compositionally biased region" description="Polar residues" evidence="1">
    <location>
        <begin position="69"/>
        <end position="80"/>
    </location>
</feature>
<evidence type="ECO:0000313" key="2">
    <source>
        <dbReference type="EMBL" id="TKC49753.1"/>
    </source>
</evidence>